<dbReference type="Proteomes" id="UP001241377">
    <property type="component" value="Unassembled WGS sequence"/>
</dbReference>
<sequence length="165" mass="17113">MAITRAPAAGSRPYTDGRTSLFGAGMERHDDPYAAGTSYPPAGSGMNGYHPAPPGTPVRVATRDREYTTGGAGPGGAGIASTTVSVGPQGGTSVGHAQSMASDGQYKLRAKALYAYTASPDDPNEISFVKGEILDIMDASGKWWQCRNQNGQIGICPSNYVQLLS</sequence>
<comment type="caution">
    <text evidence="1">The sequence shown here is derived from an EMBL/GenBank/DDBJ whole genome shotgun (WGS) entry which is preliminary data.</text>
</comment>
<evidence type="ECO:0000313" key="2">
    <source>
        <dbReference type="Proteomes" id="UP001241377"/>
    </source>
</evidence>
<evidence type="ECO:0000313" key="1">
    <source>
        <dbReference type="EMBL" id="KAJ9105042.1"/>
    </source>
</evidence>
<gene>
    <name evidence="1" type="ORF">QFC19_003673</name>
</gene>
<protein>
    <submittedName>
        <fullName evidence="1">Uncharacterized protein</fullName>
    </submittedName>
</protein>
<organism evidence="1 2">
    <name type="scientific">Naganishia cerealis</name>
    <dbReference type="NCBI Taxonomy" id="610337"/>
    <lineage>
        <taxon>Eukaryota</taxon>
        <taxon>Fungi</taxon>
        <taxon>Dikarya</taxon>
        <taxon>Basidiomycota</taxon>
        <taxon>Agaricomycotina</taxon>
        <taxon>Tremellomycetes</taxon>
        <taxon>Filobasidiales</taxon>
        <taxon>Filobasidiaceae</taxon>
        <taxon>Naganishia</taxon>
    </lineage>
</organism>
<dbReference type="EMBL" id="JASBWR010000036">
    <property type="protein sequence ID" value="KAJ9105042.1"/>
    <property type="molecule type" value="Genomic_DNA"/>
</dbReference>
<name>A0ACC2W1S1_9TREE</name>
<proteinExistence type="predicted"/>
<accession>A0ACC2W1S1</accession>
<reference evidence="1" key="1">
    <citation type="submission" date="2023-04" db="EMBL/GenBank/DDBJ databases">
        <title>Draft Genome sequencing of Naganishia species isolated from polar environments using Oxford Nanopore Technology.</title>
        <authorList>
            <person name="Leo P."/>
            <person name="Venkateswaran K."/>
        </authorList>
    </citation>
    <scope>NUCLEOTIDE SEQUENCE</scope>
    <source>
        <strain evidence="1">MNA-CCFEE 5261</strain>
    </source>
</reference>
<keyword evidence="2" id="KW-1185">Reference proteome</keyword>